<comment type="caution">
    <text evidence="5">The sequence shown here is derived from an EMBL/GenBank/DDBJ whole genome shotgun (WGS) entry which is preliminary data.</text>
</comment>
<comment type="catalytic activity">
    <reaction evidence="3">
        <text>D-threo-isocitrate = glyoxylate + succinate</text>
        <dbReference type="Rhea" id="RHEA:13245"/>
        <dbReference type="ChEBI" id="CHEBI:15562"/>
        <dbReference type="ChEBI" id="CHEBI:30031"/>
        <dbReference type="ChEBI" id="CHEBI:36655"/>
        <dbReference type="EC" id="4.1.3.1"/>
    </reaction>
</comment>
<dbReference type="Pfam" id="PF00463">
    <property type="entry name" value="ICL"/>
    <property type="match status" value="2"/>
</dbReference>
<dbReference type="RefSeq" id="WP_061259590.1">
    <property type="nucleotide sequence ID" value="NZ_JBFALK010000026.1"/>
</dbReference>
<dbReference type="InterPro" id="IPR040442">
    <property type="entry name" value="Pyrv_kinase-like_dom_sf"/>
</dbReference>
<dbReference type="PANTHER" id="PTHR21631">
    <property type="entry name" value="ISOCITRATE LYASE/MALATE SYNTHASE"/>
    <property type="match status" value="1"/>
</dbReference>
<dbReference type="InterPro" id="IPR015813">
    <property type="entry name" value="Pyrv/PenolPyrv_kinase-like_dom"/>
</dbReference>
<dbReference type="GO" id="GO:0004451">
    <property type="term" value="F:isocitrate lyase activity"/>
    <property type="evidence" value="ECO:0007669"/>
    <property type="project" value="UniProtKB-EC"/>
</dbReference>
<dbReference type="InterPro" id="IPR006254">
    <property type="entry name" value="Isocitrate_lyase"/>
</dbReference>
<dbReference type="Proteomes" id="UP001551675">
    <property type="component" value="Unassembled WGS sequence"/>
</dbReference>
<dbReference type="EMBL" id="JBFALK010000026">
    <property type="protein sequence ID" value="MEV0974062.1"/>
    <property type="molecule type" value="Genomic_DNA"/>
</dbReference>
<proteinExistence type="predicted"/>
<keyword evidence="6" id="KW-1185">Reference proteome</keyword>
<dbReference type="PANTHER" id="PTHR21631:SF3">
    <property type="entry name" value="BIFUNCTIONAL GLYOXYLATE CYCLE PROTEIN"/>
    <property type="match status" value="1"/>
</dbReference>
<reference evidence="5 6" key="1">
    <citation type="submission" date="2024-06" db="EMBL/GenBank/DDBJ databases">
        <title>The Natural Products Discovery Center: Release of the First 8490 Sequenced Strains for Exploring Actinobacteria Biosynthetic Diversity.</title>
        <authorList>
            <person name="Kalkreuter E."/>
            <person name="Kautsar S.A."/>
            <person name="Yang D."/>
            <person name="Bader C.D."/>
            <person name="Teijaro C.N."/>
            <person name="Fluegel L."/>
            <person name="Davis C.M."/>
            <person name="Simpson J.R."/>
            <person name="Lauterbach L."/>
            <person name="Steele A.D."/>
            <person name="Gui C."/>
            <person name="Meng S."/>
            <person name="Li G."/>
            <person name="Viehrig K."/>
            <person name="Ye F."/>
            <person name="Su P."/>
            <person name="Kiefer A.F."/>
            <person name="Nichols A."/>
            <person name="Cepeda A.J."/>
            <person name="Yan W."/>
            <person name="Fan B."/>
            <person name="Jiang Y."/>
            <person name="Adhikari A."/>
            <person name="Zheng C.-J."/>
            <person name="Schuster L."/>
            <person name="Cowan T.M."/>
            <person name="Smanski M.J."/>
            <person name="Chevrette M.G."/>
            <person name="De Carvalho L.P.S."/>
            <person name="Shen B."/>
        </authorList>
    </citation>
    <scope>NUCLEOTIDE SEQUENCE [LARGE SCALE GENOMIC DNA]</scope>
    <source>
        <strain evidence="5 6">NPDC050100</strain>
    </source>
</reference>
<dbReference type="PIRSF" id="PIRSF001362">
    <property type="entry name" value="Isocit_lyase"/>
    <property type="match status" value="1"/>
</dbReference>
<protein>
    <recommendedName>
        <fullName evidence="1 4">Isocitrate lyase</fullName>
        <ecNumber evidence="1 4">4.1.3.1</ecNumber>
    </recommendedName>
</protein>
<gene>
    <name evidence="5" type="primary">aceA</name>
    <name evidence="5" type="ORF">AB0I59_36180</name>
</gene>
<organism evidence="5 6">
    <name type="scientific">Microtetraspora glauca</name>
    <dbReference type="NCBI Taxonomy" id="1996"/>
    <lineage>
        <taxon>Bacteria</taxon>
        <taxon>Bacillati</taxon>
        <taxon>Actinomycetota</taxon>
        <taxon>Actinomycetes</taxon>
        <taxon>Streptosporangiales</taxon>
        <taxon>Streptosporangiaceae</taxon>
        <taxon>Microtetraspora</taxon>
    </lineage>
</organism>
<dbReference type="Gene3D" id="3.20.20.60">
    <property type="entry name" value="Phosphoenolpyruvate-binding domains"/>
    <property type="match status" value="1"/>
</dbReference>
<evidence type="ECO:0000256" key="4">
    <source>
        <dbReference type="NCBIfam" id="TIGR01346"/>
    </source>
</evidence>
<dbReference type="PROSITE" id="PS00161">
    <property type="entry name" value="ISOCITRATE_LYASE"/>
    <property type="match status" value="1"/>
</dbReference>
<dbReference type="EC" id="4.1.3.1" evidence="1 4"/>
<evidence type="ECO:0000313" key="6">
    <source>
        <dbReference type="Proteomes" id="UP001551675"/>
    </source>
</evidence>
<keyword evidence="2 5" id="KW-0456">Lyase</keyword>
<dbReference type="SUPFAM" id="SSF51621">
    <property type="entry name" value="Phosphoenolpyruvate/pyruvate domain"/>
    <property type="match status" value="1"/>
</dbReference>
<dbReference type="InterPro" id="IPR039556">
    <property type="entry name" value="ICL/PEPM"/>
</dbReference>
<evidence type="ECO:0000256" key="1">
    <source>
        <dbReference type="ARBA" id="ARBA00012909"/>
    </source>
</evidence>
<evidence type="ECO:0000256" key="3">
    <source>
        <dbReference type="ARBA" id="ARBA00023531"/>
    </source>
</evidence>
<dbReference type="NCBIfam" id="TIGR01346">
    <property type="entry name" value="isocit_lyase"/>
    <property type="match status" value="1"/>
</dbReference>
<dbReference type="InterPro" id="IPR018523">
    <property type="entry name" value="Isocitrate_lyase_ph_CS"/>
</dbReference>
<evidence type="ECO:0000256" key="2">
    <source>
        <dbReference type="ARBA" id="ARBA00023239"/>
    </source>
</evidence>
<dbReference type="NCBIfam" id="NF011645">
    <property type="entry name" value="PRK15063.1"/>
    <property type="match status" value="1"/>
</dbReference>
<evidence type="ECO:0000313" key="5">
    <source>
        <dbReference type="EMBL" id="MEV0974062.1"/>
    </source>
</evidence>
<name>A0ABV3GRD4_MICGL</name>
<sequence>MSDRFKAATQRLQDDWDTNPRWKDVQRTYTAEDVVRLRGSVQEEHTLARLGAERLWHLLQTEEYVHSLGALTGNQAVQQVKAGLKAIYLSGWQVAADANLGGQTYPDQSLYPANSVPAVVRRINNALLRADQITWSEDDANAPHWLAPIVADAEAGFGGVLNAFELMKGMIAAGAAGVHWEDQLASEKKCGHLGGKVLIPTAQHIKTLNAARLAADVCGVPSLIVARTDAQAATLLTSDVDPRDQSFCTGDRTAEGFYRVRNGVDACVARGLAYAPYSDLLWMETSTPDLDVARAFAEAIKAQYPDQMLAYNCSPSFNWKQHLDDSTIAKFQRELGHMGYKFQFITLAGFHSLNYSMFELARGYAEDGMSAYVELQEKEFAAESRGYTATRHQREVGTGYFDLVSTAIAPDSSTTALKGSTEEEQFAQAH</sequence>
<dbReference type="CDD" id="cd00377">
    <property type="entry name" value="ICL_PEPM"/>
    <property type="match status" value="1"/>
</dbReference>
<accession>A0ABV3GRD4</accession>